<dbReference type="PANTHER" id="PTHR36842">
    <property type="entry name" value="PROTEIN TOLB HOMOLOG"/>
    <property type="match status" value="1"/>
</dbReference>
<dbReference type="EMBL" id="CP018911">
    <property type="protein sequence ID" value="AZU04841.1"/>
    <property type="molecule type" value="Genomic_DNA"/>
</dbReference>
<gene>
    <name evidence="5" type="primary">tolB</name>
    <name evidence="6" type="ORF">X907_2326</name>
</gene>
<evidence type="ECO:0000313" key="6">
    <source>
        <dbReference type="EMBL" id="AZU04841.1"/>
    </source>
</evidence>
<dbReference type="SUPFAM" id="SSF52964">
    <property type="entry name" value="TolB, N-terminal domain"/>
    <property type="match status" value="1"/>
</dbReference>
<dbReference type="InterPro" id="IPR014167">
    <property type="entry name" value="Tol-Pal_TolB"/>
</dbReference>
<feature type="signal peptide" evidence="5">
    <location>
        <begin position="1"/>
        <end position="23"/>
    </location>
</feature>
<sequence length="451" mass="49603" precursor="true">MRVLARLAALFAMIAALAAPALAQSGSPLVVTVTDGNVDPFPIAITDFIAQDAQSAETGADIARVVTNNLANSGLFAPVSQDAFIEDITNIDLRPRFADWRIINASALLVGRVSIDEQGRLLVAFRLWDTAAEQQILGMQFTSVPENWRRLAHKVSDAVYERLTGESGFFDTRIVYVSEGDGPNGEPTRRLVIMDQDGANPSFLTDRSYMALLPNYSPTSQQITYVSFRDLQATSYLYDLQTGRQEALFDSSNAAITGGGQSLSARFHPNGRELVMSVERRGRHDLYGFDLRTRALRQLTSNPSDDTEPTYSPDGRQIAFASNRSGQPQIYVMNADGTDQRRISFGPGRYTSPVWSPRGDLIAFIKQQGSMFSLGVMRADGTGEERILYDGYFVDTPAWSPNGRMLLFTRGDYSATGTRYSIWSVDLGGFNLRRLPTQGAASDAAWSPLLD</sequence>
<dbReference type="Pfam" id="PF04052">
    <property type="entry name" value="TolB_N"/>
    <property type="match status" value="1"/>
</dbReference>
<reference evidence="6 7" key="1">
    <citation type="submission" date="2016-12" db="EMBL/GenBank/DDBJ databases">
        <title>The genome of dimorphic prosthecate Glycocaulis alkaliphilus 6b-8t, isolated from crude oil dictates its adaptability in petroleum environments.</title>
        <authorList>
            <person name="Wu X.-L."/>
            <person name="Geng S."/>
        </authorList>
    </citation>
    <scope>NUCLEOTIDE SEQUENCE [LARGE SCALE GENOMIC DNA]</scope>
    <source>
        <strain evidence="6 7">6B-8</strain>
    </source>
</reference>
<feature type="chain" id="PRO_5041749189" description="Tol-Pal system protein TolB" evidence="5">
    <location>
        <begin position="24"/>
        <end position="451"/>
    </location>
</feature>
<keyword evidence="4 5" id="KW-0574">Periplasm</keyword>
<dbReference type="PANTHER" id="PTHR36842:SF1">
    <property type="entry name" value="PROTEIN TOLB"/>
    <property type="match status" value="1"/>
</dbReference>
<dbReference type="Gene3D" id="3.40.50.10070">
    <property type="entry name" value="TolB, N-terminal domain"/>
    <property type="match status" value="1"/>
</dbReference>
<dbReference type="Gene3D" id="2.120.10.30">
    <property type="entry name" value="TolB, C-terminal domain"/>
    <property type="match status" value="1"/>
</dbReference>
<comment type="function">
    <text evidence="5">Part of the Tol-Pal system, which plays a role in outer membrane invagination during cell division and is important for maintaining outer membrane integrity.</text>
</comment>
<dbReference type="KEGG" id="gak:X907_2326"/>
<evidence type="ECO:0000256" key="3">
    <source>
        <dbReference type="ARBA" id="ARBA00022729"/>
    </source>
</evidence>
<dbReference type="NCBIfam" id="TIGR02800">
    <property type="entry name" value="propeller_TolB"/>
    <property type="match status" value="1"/>
</dbReference>
<keyword evidence="5" id="KW-0131">Cell cycle</keyword>
<dbReference type="InterPro" id="IPR011042">
    <property type="entry name" value="6-blade_b-propeller_TolB-like"/>
</dbReference>
<dbReference type="SUPFAM" id="SSF69304">
    <property type="entry name" value="Tricorn protease N-terminal domain"/>
    <property type="match status" value="1"/>
</dbReference>
<keyword evidence="5" id="KW-0132">Cell division</keyword>
<dbReference type="InterPro" id="IPR011659">
    <property type="entry name" value="WD40"/>
</dbReference>
<comment type="subcellular location">
    <subcellularLocation>
        <location evidence="1 5">Periplasm</location>
    </subcellularLocation>
</comment>
<accession>A0A3T0EBP0</accession>
<name>A0A3T0EBP0_9PROT</name>
<keyword evidence="3 5" id="KW-0732">Signal</keyword>
<comment type="subunit">
    <text evidence="5">The Tol-Pal system is composed of five core proteins: the inner membrane proteins TolA, TolQ and TolR, the periplasmic protein TolB and the outer membrane protein Pal. They form a network linking the inner and outer membranes and the peptidoglycan layer.</text>
</comment>
<organism evidence="6 7">
    <name type="scientific">Glycocaulis alkaliphilus</name>
    <dbReference type="NCBI Taxonomy" id="1434191"/>
    <lineage>
        <taxon>Bacteria</taxon>
        <taxon>Pseudomonadati</taxon>
        <taxon>Pseudomonadota</taxon>
        <taxon>Alphaproteobacteria</taxon>
        <taxon>Maricaulales</taxon>
        <taxon>Maricaulaceae</taxon>
        <taxon>Glycocaulis</taxon>
    </lineage>
</organism>
<dbReference type="HAMAP" id="MF_00671">
    <property type="entry name" value="TolB"/>
    <property type="match status" value="1"/>
</dbReference>
<dbReference type="GO" id="GO:0051301">
    <property type="term" value="P:cell division"/>
    <property type="evidence" value="ECO:0007669"/>
    <property type="project" value="UniProtKB-UniRule"/>
</dbReference>
<evidence type="ECO:0000256" key="2">
    <source>
        <dbReference type="ARBA" id="ARBA00009820"/>
    </source>
</evidence>
<evidence type="ECO:0000256" key="1">
    <source>
        <dbReference type="ARBA" id="ARBA00004418"/>
    </source>
</evidence>
<evidence type="ECO:0000256" key="5">
    <source>
        <dbReference type="HAMAP-Rule" id="MF_00671"/>
    </source>
</evidence>
<dbReference type="Pfam" id="PF07676">
    <property type="entry name" value="PD40"/>
    <property type="match status" value="3"/>
</dbReference>
<dbReference type="GO" id="GO:0017038">
    <property type="term" value="P:protein import"/>
    <property type="evidence" value="ECO:0007669"/>
    <property type="project" value="InterPro"/>
</dbReference>
<protein>
    <recommendedName>
        <fullName evidence="5">Tol-Pal system protein TolB</fullName>
    </recommendedName>
</protein>
<comment type="similarity">
    <text evidence="2 5">Belongs to the TolB family.</text>
</comment>
<dbReference type="GO" id="GO:0042597">
    <property type="term" value="C:periplasmic space"/>
    <property type="evidence" value="ECO:0007669"/>
    <property type="project" value="UniProtKB-SubCell"/>
</dbReference>
<evidence type="ECO:0000313" key="7">
    <source>
        <dbReference type="Proteomes" id="UP000286954"/>
    </source>
</evidence>
<dbReference type="AlphaFoldDB" id="A0A3T0EBP0"/>
<proteinExistence type="inferred from homology"/>
<dbReference type="Proteomes" id="UP000286954">
    <property type="component" value="Chromosome"/>
</dbReference>
<dbReference type="InterPro" id="IPR007195">
    <property type="entry name" value="TolB_N"/>
</dbReference>
<dbReference type="RefSeq" id="WP_127568132.1">
    <property type="nucleotide sequence ID" value="NZ_BMFB01000001.1"/>
</dbReference>
<evidence type="ECO:0000256" key="4">
    <source>
        <dbReference type="ARBA" id="ARBA00022764"/>
    </source>
</evidence>
<dbReference type="OrthoDB" id="9802240at2"/>
<keyword evidence="7" id="KW-1185">Reference proteome</keyword>